<dbReference type="Pfam" id="PF14166">
    <property type="entry name" value="YueH"/>
    <property type="match status" value="1"/>
</dbReference>
<reference evidence="3 5" key="2">
    <citation type="submission" date="2017-08" db="EMBL/GenBank/DDBJ databases">
        <title>Draft genome sequences of 64 type strains of genus Staph aureus.</title>
        <authorList>
            <person name="Cole K."/>
            <person name="Golubchik T."/>
            <person name="Russell J."/>
            <person name="Foster D."/>
            <person name="Llewelyn M."/>
            <person name="Wilson D."/>
            <person name="Crook D."/>
            <person name="Paul J."/>
        </authorList>
    </citation>
    <scope>NUCLEOTIDE SEQUENCE [LARGE SCALE GENOMIC DNA]</scope>
    <source>
        <strain evidence="3 5">DSM 28300</strain>
    </source>
</reference>
<dbReference type="Proteomes" id="UP000044616">
    <property type="component" value="Unassembled WGS sequence"/>
</dbReference>
<dbReference type="Proteomes" id="UP000236395">
    <property type="component" value="Unassembled WGS sequence"/>
</dbReference>
<organism evidence="3 5">
    <name type="scientific">Staphylococcus schweitzeri</name>
    <dbReference type="NCBI Taxonomy" id="1654388"/>
    <lineage>
        <taxon>Bacteria</taxon>
        <taxon>Bacillati</taxon>
        <taxon>Bacillota</taxon>
        <taxon>Bacilli</taxon>
        <taxon>Bacillales</taxon>
        <taxon>Staphylococcaceae</taxon>
        <taxon>Staphylococcus</taxon>
    </lineage>
</organism>
<evidence type="ECO:0000313" key="4">
    <source>
        <dbReference type="Proteomes" id="UP000044616"/>
    </source>
</evidence>
<accession>A0A2K4AKU4</accession>
<sequence>MINKSLTDEGKLIDVYIFESINSQMVIAVPDWFWSYQLEMAEIIDRDTCIEALLMQLFVFKDEEESEMIALQMTDWIETYKKEKE</sequence>
<evidence type="ECO:0000313" key="2">
    <source>
        <dbReference type="EMBL" id="MBE2128693.1"/>
    </source>
</evidence>
<dbReference type="RefSeq" id="WP_047531341.1">
    <property type="nucleotide sequence ID" value="NZ_CBCSFW010000022.1"/>
</dbReference>
<name>A0A2K4AKU4_9STAP</name>
<dbReference type="EMBL" id="JADAMT010000008">
    <property type="protein sequence ID" value="MBE2128693.1"/>
    <property type="molecule type" value="Genomic_DNA"/>
</dbReference>
<evidence type="ECO:0000313" key="3">
    <source>
        <dbReference type="EMBL" id="PNZ50722.1"/>
    </source>
</evidence>
<evidence type="ECO:0000313" key="1">
    <source>
        <dbReference type="EMBL" id="CDR28746.1"/>
    </source>
</evidence>
<dbReference type="EMBL" id="CCEH01000016">
    <property type="protein sequence ID" value="CDR28746.1"/>
    <property type="molecule type" value="Genomic_DNA"/>
</dbReference>
<accession>A0A077UKB2</accession>
<dbReference type="InterPro" id="IPR020260">
    <property type="entry name" value="Uncharacterised_YueH"/>
</dbReference>
<dbReference type="EMBL" id="PPQS01000012">
    <property type="protein sequence ID" value="PNZ50722.1"/>
    <property type="molecule type" value="Genomic_DNA"/>
</dbReference>
<dbReference type="AlphaFoldDB" id="A0A2K4AKU4"/>
<dbReference type="GeneID" id="98345336"/>
<protein>
    <submittedName>
        <fullName evidence="2">YueH family protein</fullName>
    </submittedName>
</protein>
<evidence type="ECO:0000313" key="6">
    <source>
        <dbReference type="Proteomes" id="UP000596960"/>
    </source>
</evidence>
<dbReference type="Proteomes" id="UP000596960">
    <property type="component" value="Unassembled WGS sequence"/>
</dbReference>
<keyword evidence="6" id="KW-1185">Reference proteome</keyword>
<proteinExistence type="predicted"/>
<reference evidence="1 4" key="1">
    <citation type="submission" date="2014-05" db="EMBL/GenBank/DDBJ databases">
        <authorList>
            <person name="Aslett A.Martin."/>
            <person name="De Silva Nishadi"/>
        </authorList>
    </citation>
    <scope>NUCLEOTIDE SEQUENCE [LARGE SCALE GENOMIC DNA]</scope>
</reference>
<reference evidence="2 6" key="3">
    <citation type="submission" date="2020-10" db="EMBL/GenBank/DDBJ databases">
        <title>Phenotypic and genomic profiling of Staphylococcus argenteus in Canada and the United States and recommendations for clinical result reporting.</title>
        <authorList>
            <person name="Eshaghi A."/>
            <person name="Bommersbach C."/>
            <person name="Zitterman S."/>
            <person name="Burnham C.-A.D."/>
            <person name="Patel R."/>
            <person name="Schuetz A.N."/>
            <person name="Patel S.N."/>
            <person name="Kus J.V."/>
        </authorList>
    </citation>
    <scope>NUCLEOTIDE SEQUENCE [LARGE SCALE GENOMIC DNA]</scope>
    <source>
        <strain evidence="2 6">DSM 28300</strain>
    </source>
</reference>
<evidence type="ECO:0000313" key="5">
    <source>
        <dbReference type="Proteomes" id="UP000236395"/>
    </source>
</evidence>
<gene>
    <name evidence="3" type="ORF">CD116_02420</name>
    <name evidence="1" type="ORF">ERS140147_01885</name>
    <name evidence="2" type="ORF">ILQ21_06515</name>
</gene>